<organism evidence="1">
    <name type="scientific">marine metagenome</name>
    <dbReference type="NCBI Taxonomy" id="408172"/>
    <lineage>
        <taxon>unclassified sequences</taxon>
        <taxon>metagenomes</taxon>
        <taxon>ecological metagenomes</taxon>
    </lineage>
</organism>
<sequence length="351" mass="40451">MEETVKTPGKSMEFDYFQNEFLPKIKNTPIINFMGGEPTLHPKFNDIFRNTYNDILPYTHLSVFTNGLMPDKVLDLMLEIAGPSGARNKNITFAILLNWQTLENISEKNHERCKEVAEKMLRTNGYSVTFSLNLYSKDQDLEKQCEEIDAIYQKVGLPKDKLYKIRVSPAFPIIGGEANIYLPIRDYPKVGRQMLKILERFPQMCFRFDCSFPPCFLDEIEEDQFSLTDRFFFHGNKQLPPTEEWKNNDYYFGCADGSPMDIDSKGDCFNCFPFHNLKLGNVSDFKEVNSIAMAKMGSKFLTTVFDKTQAKEPCRSCPHYMVRCTSGCFAYNFIDEEAEQLTVATKESDSV</sequence>
<evidence type="ECO:0000313" key="1">
    <source>
        <dbReference type="EMBL" id="SVA68729.1"/>
    </source>
</evidence>
<gene>
    <name evidence="1" type="ORF">METZ01_LOCUS121583</name>
</gene>
<accession>A0A381XVB9</accession>
<dbReference type="InterPro" id="IPR050377">
    <property type="entry name" value="Radical_SAM_PqqE_MftC-like"/>
</dbReference>
<dbReference type="NCBIfam" id="TIGR04085">
    <property type="entry name" value="rSAM_more_4Fe4S"/>
    <property type="match status" value="1"/>
</dbReference>
<dbReference type="PANTHER" id="PTHR11228:SF7">
    <property type="entry name" value="PQQA PEPTIDE CYCLASE"/>
    <property type="match status" value="1"/>
</dbReference>
<protein>
    <recommendedName>
        <fullName evidence="2">Radical SAM core domain-containing protein</fullName>
    </recommendedName>
</protein>
<dbReference type="AlphaFoldDB" id="A0A381XVB9"/>
<evidence type="ECO:0008006" key="2">
    <source>
        <dbReference type="Google" id="ProtNLM"/>
    </source>
</evidence>
<dbReference type="SUPFAM" id="SSF102114">
    <property type="entry name" value="Radical SAM enzymes"/>
    <property type="match status" value="1"/>
</dbReference>
<proteinExistence type="predicted"/>
<dbReference type="EMBL" id="UINC01016522">
    <property type="protein sequence ID" value="SVA68729.1"/>
    <property type="molecule type" value="Genomic_DNA"/>
</dbReference>
<reference evidence="1" key="1">
    <citation type="submission" date="2018-05" db="EMBL/GenBank/DDBJ databases">
        <authorList>
            <person name="Lanie J.A."/>
            <person name="Ng W.-L."/>
            <person name="Kazmierczak K.M."/>
            <person name="Andrzejewski T.M."/>
            <person name="Davidsen T.M."/>
            <person name="Wayne K.J."/>
            <person name="Tettelin H."/>
            <person name="Glass J.I."/>
            <person name="Rusch D."/>
            <person name="Podicherti R."/>
            <person name="Tsui H.-C.T."/>
            <person name="Winkler M.E."/>
        </authorList>
    </citation>
    <scope>NUCLEOTIDE SEQUENCE</scope>
</reference>
<name>A0A381XVB9_9ZZZZ</name>
<dbReference type="PANTHER" id="PTHR11228">
    <property type="entry name" value="RADICAL SAM DOMAIN PROTEIN"/>
    <property type="match status" value="1"/>
</dbReference>
<dbReference type="Gene3D" id="3.20.20.70">
    <property type="entry name" value="Aldolase class I"/>
    <property type="match status" value="1"/>
</dbReference>
<dbReference type="InterPro" id="IPR023885">
    <property type="entry name" value="4Fe4S-binding_SPASM_dom"/>
</dbReference>
<dbReference type="InterPro" id="IPR058240">
    <property type="entry name" value="rSAM_sf"/>
</dbReference>
<dbReference type="InterPro" id="IPR013785">
    <property type="entry name" value="Aldolase_TIM"/>
</dbReference>